<feature type="compositionally biased region" description="Low complexity" evidence="1">
    <location>
        <begin position="79"/>
        <end position="93"/>
    </location>
</feature>
<dbReference type="Proteomes" id="UP000612808">
    <property type="component" value="Unassembled WGS sequence"/>
</dbReference>
<reference evidence="2" key="1">
    <citation type="submission" date="2021-01" db="EMBL/GenBank/DDBJ databases">
        <title>Whole genome shotgun sequence of Actinocatenispora rupis NBRC 107355.</title>
        <authorList>
            <person name="Komaki H."/>
            <person name="Tamura T."/>
        </authorList>
    </citation>
    <scope>NUCLEOTIDE SEQUENCE</scope>
    <source>
        <strain evidence="2">NBRC 107355</strain>
    </source>
</reference>
<keyword evidence="3" id="KW-1185">Reference proteome</keyword>
<accession>A0A8J3J3K1</accession>
<feature type="region of interest" description="Disordered" evidence="1">
    <location>
        <begin position="147"/>
        <end position="179"/>
    </location>
</feature>
<feature type="compositionally biased region" description="Pro residues" evidence="1">
    <location>
        <begin position="13"/>
        <end position="23"/>
    </location>
</feature>
<proteinExistence type="predicted"/>
<evidence type="ECO:0000256" key="1">
    <source>
        <dbReference type="SAM" id="MobiDB-lite"/>
    </source>
</evidence>
<organism evidence="2 3">
    <name type="scientific">Actinocatenispora rupis</name>
    <dbReference type="NCBI Taxonomy" id="519421"/>
    <lineage>
        <taxon>Bacteria</taxon>
        <taxon>Bacillati</taxon>
        <taxon>Actinomycetota</taxon>
        <taxon>Actinomycetes</taxon>
        <taxon>Micromonosporales</taxon>
        <taxon>Micromonosporaceae</taxon>
        <taxon>Actinocatenispora</taxon>
    </lineage>
</organism>
<sequence length="409" mass="42571">MPGHGVRVNAPDTPNPRPEPPRPADGSGGPAAPMWPARQNGGDPAMPVLGAPPPAITPPADPAAGQAPAQTADPRHAAPRPGAPQQGPTAAPTAATTRLNTDRLPADTAVVEEAPRQWEAGATILLGSSGQTTARSQAVAVPKTQGAAAAAAGQPPSATDQGTIYGGGNGPRTDSNGRTPRRVRSLAALRVGSHMASSAALDEIRVSAAGSGLLLGHDRDSKPVQVRLFRPEATRVTLLGGLWASRLLAFRALGLGARVVVFTSRPDQWDGFGQWATGRSDRVAVLPAERPVALSATPRTPALLIYDVGLLGAANRPVLGPWQTQLTVLHQLTAYGFPAVQEANLVMMQRLHTTEALSVGSVLRLTDEATRLLTALRDDMLALVGASADRYVWTNPTAIEQQRFGAPHR</sequence>
<feature type="compositionally biased region" description="Low complexity" evidence="1">
    <location>
        <begin position="62"/>
        <end position="72"/>
    </location>
</feature>
<dbReference type="EMBL" id="BOMB01000024">
    <property type="protein sequence ID" value="GID13538.1"/>
    <property type="molecule type" value="Genomic_DNA"/>
</dbReference>
<feature type="region of interest" description="Disordered" evidence="1">
    <location>
        <begin position="1"/>
        <end position="93"/>
    </location>
</feature>
<feature type="compositionally biased region" description="Low complexity" evidence="1">
    <location>
        <begin position="147"/>
        <end position="159"/>
    </location>
</feature>
<name>A0A8J3J3K1_9ACTN</name>
<dbReference type="AlphaFoldDB" id="A0A8J3J3K1"/>
<gene>
    <name evidence="2" type="ORF">Aru02nite_44270</name>
</gene>
<feature type="compositionally biased region" description="Pro residues" evidence="1">
    <location>
        <begin position="50"/>
        <end position="61"/>
    </location>
</feature>
<protein>
    <submittedName>
        <fullName evidence="2">Uncharacterized protein</fullName>
    </submittedName>
</protein>
<comment type="caution">
    <text evidence="2">The sequence shown here is derived from an EMBL/GenBank/DDBJ whole genome shotgun (WGS) entry which is preliminary data.</text>
</comment>
<evidence type="ECO:0000313" key="2">
    <source>
        <dbReference type="EMBL" id="GID13538.1"/>
    </source>
</evidence>
<evidence type="ECO:0000313" key="3">
    <source>
        <dbReference type="Proteomes" id="UP000612808"/>
    </source>
</evidence>